<feature type="binding site" evidence="7">
    <location>
        <position position="108"/>
    </location>
    <ligand>
        <name>Zn(2+)</name>
        <dbReference type="ChEBI" id="CHEBI:29105"/>
        <note>catalytic</note>
    </ligand>
</feature>
<reference evidence="9" key="1">
    <citation type="submission" date="2017-09" db="EMBL/GenBank/DDBJ databases">
        <title>Depth-based differentiation of microbial function through sediment-hosted aquifers and enrichment of novel symbionts in the deep terrestrial subsurface.</title>
        <authorList>
            <person name="Probst A.J."/>
            <person name="Ladd B."/>
            <person name="Jarett J.K."/>
            <person name="Geller-Mcgrath D.E."/>
            <person name="Sieber C.M.K."/>
            <person name="Emerson J.B."/>
            <person name="Anantharaman K."/>
            <person name="Thomas B.C."/>
            <person name="Malmstrom R."/>
            <person name="Stieglmeier M."/>
            <person name="Klingl A."/>
            <person name="Woyke T."/>
            <person name="Ryan C.M."/>
            <person name="Banfield J.F."/>
        </authorList>
    </citation>
    <scope>NUCLEOTIDE SEQUENCE [LARGE SCALE GENOMIC DNA]</scope>
</reference>
<dbReference type="Gene3D" id="3.40.390.30">
    <property type="entry name" value="Metalloproteases ('zincins'), catalytic domain"/>
    <property type="match status" value="1"/>
</dbReference>
<keyword evidence="6 7" id="KW-0862">Zinc</keyword>
<sequence>MNKVEIVNLTGKGDKKTEKELKKTALKTIKFLDGKNISVEVFLTESRLMKFLNKKFRKKNKVADVLSFEEPKGFIFPKSKNRNIGEIYINTRYPIQHTKYLLIHGLLHLFGYDHEKKNDIIKMEKMENLCISRL</sequence>
<dbReference type="EC" id="3.1.-.-" evidence="7"/>
<dbReference type="AlphaFoldDB" id="A0A2M7TGK1"/>
<feature type="binding site" evidence="7">
    <location>
        <position position="104"/>
    </location>
    <ligand>
        <name>Zn(2+)</name>
        <dbReference type="ChEBI" id="CHEBI:29105"/>
        <note>catalytic</note>
    </ligand>
</feature>
<keyword evidence="2 7" id="KW-0540">Nuclease</keyword>
<comment type="cofactor">
    <cofactor evidence="7">
        <name>Zn(2+)</name>
        <dbReference type="ChEBI" id="CHEBI:29105"/>
    </cofactor>
    <text evidence="7">Binds 1 zinc ion.</text>
</comment>
<feature type="binding site" evidence="7">
    <location>
        <position position="114"/>
    </location>
    <ligand>
        <name>Zn(2+)</name>
        <dbReference type="ChEBI" id="CHEBI:29105"/>
        <note>catalytic</note>
    </ligand>
</feature>
<evidence type="ECO:0000256" key="4">
    <source>
        <dbReference type="ARBA" id="ARBA00022759"/>
    </source>
</evidence>
<dbReference type="Proteomes" id="UP000230553">
    <property type="component" value="Unassembled WGS sequence"/>
</dbReference>
<dbReference type="GO" id="GO:0004521">
    <property type="term" value="F:RNA endonuclease activity"/>
    <property type="evidence" value="ECO:0007669"/>
    <property type="project" value="UniProtKB-UniRule"/>
</dbReference>
<evidence type="ECO:0000256" key="6">
    <source>
        <dbReference type="ARBA" id="ARBA00022833"/>
    </source>
</evidence>
<dbReference type="PANTHER" id="PTHR46986:SF1">
    <property type="entry name" value="ENDORIBONUCLEASE YBEY, CHLOROPLASTIC"/>
    <property type="match status" value="1"/>
</dbReference>
<evidence type="ECO:0000256" key="7">
    <source>
        <dbReference type="HAMAP-Rule" id="MF_00009"/>
    </source>
</evidence>
<dbReference type="Pfam" id="PF02130">
    <property type="entry name" value="YbeY"/>
    <property type="match status" value="1"/>
</dbReference>
<comment type="function">
    <text evidence="7">Single strand-specific metallo-endoribonuclease involved in late-stage 70S ribosome quality control and in maturation of the 3' terminus of the 16S rRNA.</text>
</comment>
<evidence type="ECO:0000256" key="3">
    <source>
        <dbReference type="ARBA" id="ARBA00022723"/>
    </source>
</evidence>
<dbReference type="PANTHER" id="PTHR46986">
    <property type="entry name" value="ENDORIBONUCLEASE YBEY, CHLOROPLASTIC"/>
    <property type="match status" value="1"/>
</dbReference>
<dbReference type="GO" id="GO:0008270">
    <property type="term" value="F:zinc ion binding"/>
    <property type="evidence" value="ECO:0007669"/>
    <property type="project" value="UniProtKB-UniRule"/>
</dbReference>
<dbReference type="SUPFAM" id="SSF55486">
    <property type="entry name" value="Metalloproteases ('zincins'), catalytic domain"/>
    <property type="match status" value="1"/>
</dbReference>
<organism evidence="8 9">
    <name type="scientific">Candidatus Wolfebacteria bacterium CG_4_10_14_0_2_um_filter_39_18</name>
    <dbReference type="NCBI Taxonomy" id="1975061"/>
    <lineage>
        <taxon>Bacteria</taxon>
        <taxon>Candidatus Wolfeibacteriota</taxon>
    </lineage>
</organism>
<proteinExistence type="inferred from homology"/>
<keyword evidence="7" id="KW-0963">Cytoplasm</keyword>
<evidence type="ECO:0000313" key="8">
    <source>
        <dbReference type="EMBL" id="PIZ44793.1"/>
    </source>
</evidence>
<evidence type="ECO:0000256" key="1">
    <source>
        <dbReference type="ARBA" id="ARBA00010875"/>
    </source>
</evidence>
<dbReference type="InterPro" id="IPR002036">
    <property type="entry name" value="YbeY"/>
</dbReference>
<dbReference type="GO" id="GO:0005737">
    <property type="term" value="C:cytoplasm"/>
    <property type="evidence" value="ECO:0007669"/>
    <property type="project" value="UniProtKB-SubCell"/>
</dbReference>
<evidence type="ECO:0000313" key="9">
    <source>
        <dbReference type="Proteomes" id="UP000230553"/>
    </source>
</evidence>
<dbReference type="InterPro" id="IPR023091">
    <property type="entry name" value="MetalPrtase_cat_dom_sf_prd"/>
</dbReference>
<keyword evidence="7" id="KW-0690">Ribosome biogenesis</keyword>
<comment type="similarity">
    <text evidence="1 7">Belongs to the endoribonuclease YbeY family.</text>
</comment>
<dbReference type="EMBL" id="PFNM01000036">
    <property type="protein sequence ID" value="PIZ44793.1"/>
    <property type="molecule type" value="Genomic_DNA"/>
</dbReference>
<protein>
    <recommendedName>
        <fullName evidence="7">Endoribonuclease YbeY</fullName>
        <ecNumber evidence="7">3.1.-.-</ecNumber>
    </recommendedName>
</protein>
<dbReference type="NCBIfam" id="TIGR00043">
    <property type="entry name" value="rRNA maturation RNase YbeY"/>
    <property type="match status" value="1"/>
</dbReference>
<comment type="subcellular location">
    <subcellularLocation>
        <location evidence="7">Cytoplasm</location>
    </subcellularLocation>
</comment>
<keyword evidence="4 7" id="KW-0255">Endonuclease</keyword>
<keyword evidence="3 7" id="KW-0479">Metal-binding</keyword>
<accession>A0A2M7TGK1</accession>
<gene>
    <name evidence="7 8" type="primary">ybeY</name>
    <name evidence="8" type="ORF">COY31_01790</name>
</gene>
<dbReference type="GO" id="GO:0006364">
    <property type="term" value="P:rRNA processing"/>
    <property type="evidence" value="ECO:0007669"/>
    <property type="project" value="UniProtKB-UniRule"/>
</dbReference>
<evidence type="ECO:0000256" key="2">
    <source>
        <dbReference type="ARBA" id="ARBA00022722"/>
    </source>
</evidence>
<dbReference type="GO" id="GO:0004222">
    <property type="term" value="F:metalloendopeptidase activity"/>
    <property type="evidence" value="ECO:0007669"/>
    <property type="project" value="InterPro"/>
</dbReference>
<dbReference type="HAMAP" id="MF_00009">
    <property type="entry name" value="Endoribonucl_YbeY"/>
    <property type="match status" value="1"/>
</dbReference>
<keyword evidence="5 7" id="KW-0378">Hydrolase</keyword>
<evidence type="ECO:0000256" key="5">
    <source>
        <dbReference type="ARBA" id="ARBA00022801"/>
    </source>
</evidence>
<name>A0A2M7TGK1_9BACT</name>
<comment type="caution">
    <text evidence="8">The sequence shown here is derived from an EMBL/GenBank/DDBJ whole genome shotgun (WGS) entry which is preliminary data.</text>
</comment>
<dbReference type="InterPro" id="IPR020549">
    <property type="entry name" value="YbeY_CS"/>
</dbReference>
<dbReference type="PROSITE" id="PS01306">
    <property type="entry name" value="UPF0054"/>
    <property type="match status" value="1"/>
</dbReference>
<keyword evidence="7" id="KW-0698">rRNA processing</keyword>